<feature type="transmembrane region" description="Helical" evidence="12">
    <location>
        <begin position="206"/>
        <end position="227"/>
    </location>
</feature>
<evidence type="ECO:0000256" key="10">
    <source>
        <dbReference type="ARBA" id="ARBA00022989"/>
    </source>
</evidence>
<evidence type="ECO:0000313" key="14">
    <source>
        <dbReference type="EMBL" id="PCS23226.1"/>
    </source>
</evidence>
<dbReference type="InterPro" id="IPR030470">
    <property type="entry name" value="UbiA_prenylTrfase_CS"/>
</dbReference>
<dbReference type="InterPro" id="IPR039653">
    <property type="entry name" value="Prenyltransferase"/>
</dbReference>
<evidence type="ECO:0000256" key="11">
    <source>
        <dbReference type="ARBA" id="ARBA00023136"/>
    </source>
</evidence>
<dbReference type="HAMAP" id="MF_01635">
    <property type="entry name" value="UbiA"/>
    <property type="match status" value="1"/>
</dbReference>
<dbReference type="EC" id="2.5.1.39" evidence="12 13"/>
<proteinExistence type="inferred from homology"/>
<dbReference type="InterPro" id="IPR006370">
    <property type="entry name" value="HB_polyprenyltransferase-like"/>
</dbReference>
<dbReference type="RefSeq" id="WP_097356238.1">
    <property type="nucleotide sequence ID" value="NZ_CAWNJE010000006.1"/>
</dbReference>
<keyword evidence="10 12" id="KW-1133">Transmembrane helix</keyword>
<dbReference type="AlphaFoldDB" id="A0A2A5T508"/>
<comment type="pathway">
    <text evidence="12">Cofactor biosynthesis; ubiquinone biosynthesis.</text>
</comment>
<dbReference type="InterPro" id="IPR044878">
    <property type="entry name" value="UbiA_sf"/>
</dbReference>
<feature type="transmembrane region" description="Helical" evidence="12">
    <location>
        <begin position="233"/>
        <end position="253"/>
    </location>
</feature>
<keyword evidence="7 12" id="KW-0831">Ubiquinone biosynthesis</keyword>
<dbReference type="FunFam" id="1.10.357.140:FF:000002">
    <property type="entry name" value="4-hydroxybenzoate octaprenyltransferase"/>
    <property type="match status" value="1"/>
</dbReference>
<dbReference type="Gene3D" id="1.20.120.1780">
    <property type="entry name" value="UbiA prenyltransferase"/>
    <property type="match status" value="1"/>
</dbReference>
<dbReference type="PANTHER" id="PTHR11048">
    <property type="entry name" value="PRENYLTRANSFERASES"/>
    <property type="match status" value="1"/>
</dbReference>
<evidence type="ECO:0000256" key="12">
    <source>
        <dbReference type="HAMAP-Rule" id="MF_01635"/>
    </source>
</evidence>
<dbReference type="Pfam" id="PF01040">
    <property type="entry name" value="UbiA"/>
    <property type="match status" value="1"/>
</dbReference>
<keyword evidence="5 12" id="KW-0997">Cell inner membrane</keyword>
<comment type="caution">
    <text evidence="14">The sequence shown here is derived from an EMBL/GenBank/DDBJ whole genome shotgun (WGS) entry which is preliminary data.</text>
</comment>
<evidence type="ECO:0000256" key="2">
    <source>
        <dbReference type="ARBA" id="ARBA00004141"/>
    </source>
</evidence>
<keyword evidence="11 12" id="KW-0472">Membrane</keyword>
<dbReference type="CDD" id="cd13959">
    <property type="entry name" value="PT_UbiA_COQ2"/>
    <property type="match status" value="1"/>
</dbReference>
<organism evidence="14 15">
    <name type="scientific">Candidatus Enterovibrio escicola</name>
    <dbReference type="NCBI Taxonomy" id="1927127"/>
    <lineage>
        <taxon>Bacteria</taxon>
        <taxon>Pseudomonadati</taxon>
        <taxon>Pseudomonadota</taxon>
        <taxon>Gammaproteobacteria</taxon>
        <taxon>Vibrionales</taxon>
        <taxon>Vibrionaceae</taxon>
        <taxon>Enterovibrio</taxon>
    </lineage>
</organism>
<evidence type="ECO:0000256" key="6">
    <source>
        <dbReference type="ARBA" id="ARBA00022679"/>
    </source>
</evidence>
<dbReference type="PROSITE" id="PS00943">
    <property type="entry name" value="UBIA"/>
    <property type="match status" value="1"/>
</dbReference>
<feature type="transmembrane region" description="Helical" evidence="12">
    <location>
        <begin position="113"/>
        <end position="131"/>
    </location>
</feature>
<dbReference type="GO" id="GO:0008412">
    <property type="term" value="F:4-hydroxybenzoate polyprenyltransferase activity"/>
    <property type="evidence" value="ECO:0007669"/>
    <property type="project" value="UniProtKB-UniRule"/>
</dbReference>
<keyword evidence="8 12" id="KW-0812">Transmembrane</keyword>
<dbReference type="UniPathway" id="UPA00232"/>
<dbReference type="FunFam" id="1.20.120.1780:FF:000001">
    <property type="entry name" value="4-hydroxybenzoate octaprenyltransferase"/>
    <property type="match status" value="1"/>
</dbReference>
<keyword evidence="4 12" id="KW-1003">Cell membrane</keyword>
<dbReference type="NCBIfam" id="TIGR01474">
    <property type="entry name" value="ubiA_proteo"/>
    <property type="match status" value="1"/>
</dbReference>
<comment type="similarity">
    <text evidence="3 12">Belongs to the UbiA prenyltransferase family.</text>
</comment>
<comment type="cofactor">
    <cofactor evidence="1 12">
        <name>Mg(2+)</name>
        <dbReference type="ChEBI" id="CHEBI:18420"/>
    </cofactor>
</comment>
<dbReference type="EMBL" id="NBYY01000011">
    <property type="protein sequence ID" value="PCS23226.1"/>
    <property type="molecule type" value="Genomic_DNA"/>
</dbReference>
<evidence type="ECO:0000256" key="9">
    <source>
        <dbReference type="ARBA" id="ARBA00022842"/>
    </source>
</evidence>
<evidence type="ECO:0000256" key="3">
    <source>
        <dbReference type="ARBA" id="ARBA00005985"/>
    </source>
</evidence>
<dbReference type="Gene3D" id="1.10.357.140">
    <property type="entry name" value="UbiA prenyltransferase"/>
    <property type="match status" value="1"/>
</dbReference>
<dbReference type="InterPro" id="IPR000537">
    <property type="entry name" value="UbiA_prenyltransferase"/>
</dbReference>
<protein>
    <recommendedName>
        <fullName evidence="12 13">4-hydroxybenzoate octaprenyltransferase</fullName>
        <ecNumber evidence="12 13">2.5.1.39</ecNumber>
    </recommendedName>
    <alternativeName>
        <fullName evidence="12">4-HB polyprenyltransferase</fullName>
    </alternativeName>
</protein>
<accession>A0A2A5T508</accession>
<comment type="subcellular location">
    <subcellularLocation>
        <location evidence="12">Cell inner membrane</location>
        <topology evidence="12">Multi-pass membrane protein</topology>
    </subcellularLocation>
    <subcellularLocation>
        <location evidence="2">Membrane</location>
        <topology evidence="2">Multi-pass membrane protein</topology>
    </subcellularLocation>
</comment>
<feature type="transmembrane region" description="Helical" evidence="12">
    <location>
        <begin position="163"/>
        <end position="186"/>
    </location>
</feature>
<evidence type="ECO:0000256" key="13">
    <source>
        <dbReference type="NCBIfam" id="TIGR01474"/>
    </source>
</evidence>
<evidence type="ECO:0000256" key="8">
    <source>
        <dbReference type="ARBA" id="ARBA00022692"/>
    </source>
</evidence>
<dbReference type="Proteomes" id="UP000219020">
    <property type="component" value="Unassembled WGS sequence"/>
</dbReference>
<dbReference type="GeneID" id="66951447"/>
<evidence type="ECO:0000256" key="1">
    <source>
        <dbReference type="ARBA" id="ARBA00001946"/>
    </source>
</evidence>
<dbReference type="GO" id="GO:0005886">
    <property type="term" value="C:plasma membrane"/>
    <property type="evidence" value="ECO:0007669"/>
    <property type="project" value="UniProtKB-SubCell"/>
</dbReference>
<evidence type="ECO:0000256" key="7">
    <source>
        <dbReference type="ARBA" id="ARBA00022688"/>
    </source>
</evidence>
<evidence type="ECO:0000256" key="5">
    <source>
        <dbReference type="ARBA" id="ARBA00022519"/>
    </source>
</evidence>
<name>A0A2A5T508_9GAMM</name>
<sequence length="285" mass="32379">MDMAKVRVFWQLMRMDRPIGSFLLLWPTMWALFFAADGFPNPHVLVVFLLGVVMMRAAGCVINDFADRDFDKHVKRTKSRPFPSGKVTTKEALWLFSFLVLCSFLLVLTLDPLTIQLSVIALIFVAVYPYMKRYTHMPQLMLGMSFSWVIPMAYAAQTGEVSPVSWILFLANVAWTVAYDTLYAMVDSDDDVKVGVKSSAILFGRFDKVAIGVLQLVTVLLLVLVGYLSDLAIFYYCCLLMVSSLFVYQQWLVRSRDRDVCFQAFLNNNYVGMWISIGVCVSVLL</sequence>
<feature type="transmembrane region" description="Helical" evidence="12">
    <location>
        <begin position="87"/>
        <end position="107"/>
    </location>
</feature>
<feature type="transmembrane region" description="Helical" evidence="12">
    <location>
        <begin position="45"/>
        <end position="66"/>
    </location>
</feature>
<keyword evidence="9 12" id="KW-0460">Magnesium</keyword>
<evidence type="ECO:0000313" key="15">
    <source>
        <dbReference type="Proteomes" id="UP000219020"/>
    </source>
</evidence>
<reference evidence="15" key="1">
    <citation type="submission" date="2017-04" db="EMBL/GenBank/DDBJ databases">
        <title>Genome evolution of the luminous symbionts of deep sea anglerfish.</title>
        <authorList>
            <person name="Hendry T.A."/>
        </authorList>
    </citation>
    <scope>NUCLEOTIDE SEQUENCE [LARGE SCALE GENOMIC DNA]</scope>
</reference>
<evidence type="ECO:0000256" key="4">
    <source>
        <dbReference type="ARBA" id="ARBA00022475"/>
    </source>
</evidence>
<keyword evidence="6 12" id="KW-0808">Transferase</keyword>
<comment type="function">
    <text evidence="12">Catalyzes the prenylation of para-hydroxybenzoate (PHB) with an all-trans polyprenyl group. Mediates the second step in the final reaction sequence of ubiquinone-8 (UQ-8) biosynthesis, which is the condensation of the polyisoprenoid side chain with PHB, generating the first membrane-bound Q intermediate 3-octaprenyl-4-hydroxybenzoate.</text>
</comment>
<gene>
    <name evidence="12" type="primary">ubiA</name>
    <name evidence="14" type="ORF">BTN49_1222</name>
</gene>
<dbReference type="PANTHER" id="PTHR11048:SF28">
    <property type="entry name" value="4-HYDROXYBENZOATE POLYPRENYLTRANSFERASE, MITOCHONDRIAL"/>
    <property type="match status" value="1"/>
</dbReference>
<feature type="transmembrane region" description="Helical" evidence="12">
    <location>
        <begin position="265"/>
        <end position="284"/>
    </location>
</feature>
<keyword evidence="15" id="KW-1185">Reference proteome</keyword>
<comment type="catalytic activity">
    <reaction evidence="12">
        <text>all-trans-octaprenyl diphosphate + 4-hydroxybenzoate = 4-hydroxy-3-(all-trans-octaprenyl)benzoate + diphosphate</text>
        <dbReference type="Rhea" id="RHEA:27782"/>
        <dbReference type="ChEBI" id="CHEBI:1617"/>
        <dbReference type="ChEBI" id="CHEBI:17879"/>
        <dbReference type="ChEBI" id="CHEBI:33019"/>
        <dbReference type="ChEBI" id="CHEBI:57711"/>
        <dbReference type="EC" id="2.5.1.39"/>
    </reaction>
</comment>
<dbReference type="GO" id="GO:0006744">
    <property type="term" value="P:ubiquinone biosynthetic process"/>
    <property type="evidence" value="ECO:0007669"/>
    <property type="project" value="UniProtKB-UniRule"/>
</dbReference>